<dbReference type="PRINTS" id="PR00038">
    <property type="entry name" value="HTHLUXR"/>
</dbReference>
<name>A0ABV9EP00_9ACTN</name>
<dbReference type="InterPro" id="IPR016032">
    <property type="entry name" value="Sig_transdc_resp-reg_C-effctor"/>
</dbReference>
<dbReference type="SUPFAM" id="SSF46894">
    <property type="entry name" value="C-terminal effector domain of the bipartite response regulators"/>
    <property type="match status" value="1"/>
</dbReference>
<evidence type="ECO:0000256" key="3">
    <source>
        <dbReference type="ARBA" id="ARBA00023163"/>
    </source>
</evidence>
<dbReference type="RefSeq" id="WP_262844267.1">
    <property type="nucleotide sequence ID" value="NZ_JANZYP010000027.1"/>
</dbReference>
<comment type="caution">
    <text evidence="5">The sequence shown here is derived from an EMBL/GenBank/DDBJ whole genome shotgun (WGS) entry which is preliminary data.</text>
</comment>
<protein>
    <submittedName>
        <fullName evidence="5">LuxR C-terminal-related transcriptional regulator</fullName>
    </submittedName>
</protein>
<keyword evidence="6" id="KW-1185">Reference proteome</keyword>
<evidence type="ECO:0000313" key="6">
    <source>
        <dbReference type="Proteomes" id="UP001595891"/>
    </source>
</evidence>
<dbReference type="InterPro" id="IPR000792">
    <property type="entry name" value="Tscrpt_reg_LuxR_C"/>
</dbReference>
<gene>
    <name evidence="5" type="ORF">ACFO8L_32505</name>
</gene>
<keyword evidence="1" id="KW-0805">Transcription regulation</keyword>
<evidence type="ECO:0000313" key="5">
    <source>
        <dbReference type="EMBL" id="MFC4590858.1"/>
    </source>
</evidence>
<dbReference type="EMBL" id="JBHSFN010000026">
    <property type="protein sequence ID" value="MFC4590858.1"/>
    <property type="molecule type" value="Genomic_DNA"/>
</dbReference>
<keyword evidence="2" id="KW-0238">DNA-binding</keyword>
<dbReference type="Pfam" id="PF00196">
    <property type="entry name" value="GerE"/>
    <property type="match status" value="1"/>
</dbReference>
<evidence type="ECO:0000256" key="1">
    <source>
        <dbReference type="ARBA" id="ARBA00023015"/>
    </source>
</evidence>
<dbReference type="PANTHER" id="PTHR44688:SF16">
    <property type="entry name" value="DNA-BINDING TRANSCRIPTIONAL ACTIVATOR DEVR_DOSR"/>
    <property type="match status" value="1"/>
</dbReference>
<dbReference type="SMART" id="SM00421">
    <property type="entry name" value="HTH_LUXR"/>
    <property type="match status" value="1"/>
</dbReference>
<evidence type="ECO:0000259" key="4">
    <source>
        <dbReference type="PROSITE" id="PS50043"/>
    </source>
</evidence>
<sequence length="235" mass="24014">MTAGPERPDGAVVTGPEPADVVVVTGREPADGAVVTGGPERPRVHVSACGAVRSRVLTLLGPCGFPRAERPDGSPDTVVIGAAATVDEALEACSEAAGPGHALLLFADTFSPPGVLRAVRAGVRTMLLSADATPARLGAAVRSAHRGDGRLPHEVLVRLLGGPAPTPPPRTAPSLTVRQKAVLALMADGLGNAAIAQVLCCSEHTVKNVIYDLTARLQVRNRAHAVACAVRRGLV</sequence>
<keyword evidence="3" id="KW-0804">Transcription</keyword>
<dbReference type="Gene3D" id="3.40.50.2300">
    <property type="match status" value="1"/>
</dbReference>
<evidence type="ECO:0000256" key="2">
    <source>
        <dbReference type="ARBA" id="ARBA00023125"/>
    </source>
</evidence>
<feature type="domain" description="HTH luxR-type" evidence="4">
    <location>
        <begin position="168"/>
        <end position="233"/>
    </location>
</feature>
<organism evidence="5 6">
    <name type="scientific">Sphaerisporangium corydalis</name>
    <dbReference type="NCBI Taxonomy" id="1441875"/>
    <lineage>
        <taxon>Bacteria</taxon>
        <taxon>Bacillati</taxon>
        <taxon>Actinomycetota</taxon>
        <taxon>Actinomycetes</taxon>
        <taxon>Streptosporangiales</taxon>
        <taxon>Streptosporangiaceae</taxon>
        <taxon>Sphaerisporangium</taxon>
    </lineage>
</organism>
<proteinExistence type="predicted"/>
<dbReference type="CDD" id="cd06170">
    <property type="entry name" value="LuxR_C_like"/>
    <property type="match status" value="1"/>
</dbReference>
<reference evidence="6" key="1">
    <citation type="journal article" date="2019" name="Int. J. Syst. Evol. Microbiol.">
        <title>The Global Catalogue of Microorganisms (GCM) 10K type strain sequencing project: providing services to taxonomists for standard genome sequencing and annotation.</title>
        <authorList>
            <consortium name="The Broad Institute Genomics Platform"/>
            <consortium name="The Broad Institute Genome Sequencing Center for Infectious Disease"/>
            <person name="Wu L."/>
            <person name="Ma J."/>
        </authorList>
    </citation>
    <scope>NUCLEOTIDE SEQUENCE [LARGE SCALE GENOMIC DNA]</scope>
    <source>
        <strain evidence="6">CCUG 49560</strain>
    </source>
</reference>
<dbReference type="PANTHER" id="PTHR44688">
    <property type="entry name" value="DNA-BINDING TRANSCRIPTIONAL ACTIVATOR DEVR_DOSR"/>
    <property type="match status" value="1"/>
</dbReference>
<dbReference type="Proteomes" id="UP001595891">
    <property type="component" value="Unassembled WGS sequence"/>
</dbReference>
<dbReference type="PROSITE" id="PS50043">
    <property type="entry name" value="HTH_LUXR_2"/>
    <property type="match status" value="1"/>
</dbReference>
<accession>A0ABV9EP00</accession>